<dbReference type="EMBL" id="JAPTSV010000786">
    <property type="protein sequence ID" value="KAJ1519093.1"/>
    <property type="molecule type" value="Genomic_DNA"/>
</dbReference>
<evidence type="ECO:0000313" key="1">
    <source>
        <dbReference type="EMBL" id="KAJ1519093.1"/>
    </source>
</evidence>
<dbReference type="Proteomes" id="UP001075354">
    <property type="component" value="Unassembled WGS sequence"/>
</dbReference>
<dbReference type="AlphaFoldDB" id="A0AAV7X2U7"/>
<evidence type="ECO:0008006" key="3">
    <source>
        <dbReference type="Google" id="ProtNLM"/>
    </source>
</evidence>
<keyword evidence="2" id="KW-1185">Reference proteome</keyword>
<proteinExistence type="predicted"/>
<name>A0AAV7X2U7_9NEOP</name>
<reference evidence="1" key="1">
    <citation type="submission" date="2022-12" db="EMBL/GenBank/DDBJ databases">
        <title>Chromosome-level genome assembly of the bean flower thrips Megalurothrips usitatus.</title>
        <authorList>
            <person name="Ma L."/>
            <person name="Liu Q."/>
            <person name="Li H."/>
            <person name="Cai W."/>
        </authorList>
    </citation>
    <scope>NUCLEOTIDE SEQUENCE</scope>
    <source>
        <strain evidence="1">Cailab_2022a</strain>
    </source>
</reference>
<organism evidence="1 2">
    <name type="scientific">Megalurothrips usitatus</name>
    <name type="common">bean blossom thrips</name>
    <dbReference type="NCBI Taxonomy" id="439358"/>
    <lineage>
        <taxon>Eukaryota</taxon>
        <taxon>Metazoa</taxon>
        <taxon>Ecdysozoa</taxon>
        <taxon>Arthropoda</taxon>
        <taxon>Hexapoda</taxon>
        <taxon>Insecta</taxon>
        <taxon>Pterygota</taxon>
        <taxon>Neoptera</taxon>
        <taxon>Paraneoptera</taxon>
        <taxon>Thysanoptera</taxon>
        <taxon>Terebrantia</taxon>
        <taxon>Thripoidea</taxon>
        <taxon>Thripidae</taxon>
        <taxon>Megalurothrips</taxon>
    </lineage>
</organism>
<evidence type="ECO:0000313" key="2">
    <source>
        <dbReference type="Proteomes" id="UP001075354"/>
    </source>
</evidence>
<protein>
    <recommendedName>
        <fullName evidence="3">DUF4218 domain-containing protein</fullName>
    </recommendedName>
</protein>
<dbReference type="PANTHER" id="PTHR46579:SF1">
    <property type="entry name" value="F5_8 TYPE C DOMAIN-CONTAINING PROTEIN"/>
    <property type="match status" value="1"/>
</dbReference>
<dbReference type="PANTHER" id="PTHR46579">
    <property type="entry name" value="F5/8 TYPE C DOMAIN-CONTAINING PROTEIN-RELATED"/>
    <property type="match status" value="1"/>
</dbReference>
<accession>A0AAV7X2U7</accession>
<gene>
    <name evidence="1" type="ORF">ONE63_011335</name>
</gene>
<sequence length="657" mass="75485">MYMVLTLGIRHSLSWDAQVDVLKIFSVMYGDSSIPTTKYKYLQSLQHSTDDDFVNNILTYRFRTPSNPSQFSDIYDGSVYRKLFDDGLLSNPFNFSYCFFTDGIAFGDSSNKTLWPVYLTINELPYEDRAKYIILAGLYVGPRDPNLQTIMEPFVKEANQLSQTGLSWNHNGQNVVSLVIPLCGIADSVARFKLINLSSYNANHGCTFCYIRTERTKAGRRFVVGSSGPAALRTAESFACDLVHVYRRRHETKKEDRIYKGVKGVCPLLDLQYFNFSPCKFPVDYMHNILLGVVKFHTELLLDPRRKKCWILEDDQMGIDHISAAVDERILKIQSSSAIMRILRPLKSKSLWRANEFKTWILLYFYPCCDGLLKKKHMRHLSMLSRATFIFLQKTITIEELIEAENLCQTYIDYFQKYFGVECMRYNLHLLSHLSHCVKLFGPLWGLNSFVYEAQNRYIKKLAKNPNTVILEIGKKFLIHQSLPFLSSTLGAAESAVKFTTQILNYKLLKDFVRSKEGYGLLGKYFVCSLLQEEQKALLDHTGCTTNLLFYHRVIVNAFKYSTSSYCKGFKINDSFAKTIDGDFLEIRHLILSFESTLYVICEKLYVQRTELHHVKLAQRSGIVKCINASSLSQPCIAMEPVDNLYISTIPYGATVE</sequence>
<comment type="caution">
    <text evidence="1">The sequence shown here is derived from an EMBL/GenBank/DDBJ whole genome shotgun (WGS) entry which is preliminary data.</text>
</comment>